<dbReference type="EMBL" id="KN847480">
    <property type="protein sequence ID" value="KIX02146.1"/>
    <property type="molecule type" value="Genomic_DNA"/>
</dbReference>
<dbReference type="STRING" id="1442369.A0A0D2IFV3"/>
<evidence type="ECO:0000313" key="3">
    <source>
        <dbReference type="EMBL" id="KIX02146.1"/>
    </source>
</evidence>
<evidence type="ECO:0000259" key="2">
    <source>
        <dbReference type="Pfam" id="PF17168"/>
    </source>
</evidence>
<dbReference type="Pfam" id="PF16335">
    <property type="entry name" value="GtaA_6_Hairpin"/>
    <property type="match status" value="1"/>
</dbReference>
<keyword evidence="4" id="KW-1185">Reference proteome</keyword>
<gene>
    <name evidence="3" type="ORF">Z518_08085</name>
</gene>
<dbReference type="AlphaFoldDB" id="A0A0D2IFV3"/>
<evidence type="ECO:0008006" key="5">
    <source>
        <dbReference type="Google" id="ProtNLM"/>
    </source>
</evidence>
<protein>
    <recommendedName>
        <fullName evidence="5">Glutaminase</fullName>
    </recommendedName>
</protein>
<dbReference type="RefSeq" id="XP_013269282.1">
    <property type="nucleotide sequence ID" value="XM_013413828.1"/>
</dbReference>
<reference evidence="3 4" key="1">
    <citation type="submission" date="2015-01" db="EMBL/GenBank/DDBJ databases">
        <title>The Genome Sequence of Rhinocladiella mackenzie CBS 650.93.</title>
        <authorList>
            <consortium name="The Broad Institute Genomics Platform"/>
            <person name="Cuomo C."/>
            <person name="de Hoog S."/>
            <person name="Gorbushina A."/>
            <person name="Stielow B."/>
            <person name="Teixiera M."/>
            <person name="Abouelleil A."/>
            <person name="Chapman S.B."/>
            <person name="Priest M."/>
            <person name="Young S.K."/>
            <person name="Wortman J."/>
            <person name="Nusbaum C."/>
            <person name="Birren B."/>
        </authorList>
    </citation>
    <scope>NUCLEOTIDE SEQUENCE [LARGE SCALE GENOMIC DNA]</scope>
    <source>
        <strain evidence="3 4">CBS 650.93</strain>
    </source>
</reference>
<dbReference type="HOGENOM" id="CLU_008020_1_0_1"/>
<accession>A0A0D2IFV3</accession>
<name>A0A0D2IFV3_9EURO</name>
<dbReference type="PANTHER" id="PTHR31987">
    <property type="entry name" value="GLUTAMINASE A-RELATED"/>
    <property type="match status" value="1"/>
</dbReference>
<sequence>MPTAQAEFWQGSPLGWSIAVRVNGTAYSLFGNPGIGTPAVLDSAEYSATHSIFNFSVGLAIFSLDFFSPASPHNLLRQSLPFSYLTVSVTLPGSGQIQIYSDIDKAWAGPNPAQYSHFTSAKNTEYYEVSPVWPRLFRESRDRALWGQAIYGTRPVGGSVVTSQVGRASLVRNRFAKYGNLSQVHDVWNDDGSVLGFSHDLGAIQERKSVTFAIGHHRVESINYLGQVRTGYYRAAYPDVASALVHFLDDYGDAYAEAAEMDSALTDKALNISQHYADIVALSVRQSLGAVEFTIPEGDHNVTDVMAFIKEISSDGNVNTLDILFPTFPIYYVTNPDIIKFLLEPVLRYLQAGRWPHEWAIHDIGSSYPNADGHDTGNAEQMPLEESGNILLLVYAYQVASGDATWAQQYQDILKGYATYLSKHGWYPEFQLASSDEAGPAANQTNLAIKSAVGMVAYGKLFSDPFFVANGTALADAIYASGLGTDANKSHFVLSYHDGDTWSGCYNLFSDKLFGFDLFPPAAYEMQAAWLRGEVRCTAGVPLDSRVTWTKSDWNMFLAAVASDDVASQYVNDLHAYASNGLNAVPFSDRYWVEGSDAGHFFNINNRPTVGGHFAPMAMLHGPNLF</sequence>
<dbReference type="VEuPathDB" id="FungiDB:Z518_08085"/>
<dbReference type="OrthoDB" id="3918848at2759"/>
<dbReference type="InterPro" id="IPR033433">
    <property type="entry name" value="GtaA_N"/>
</dbReference>
<dbReference type="InterPro" id="IPR032514">
    <property type="entry name" value="GtaA_central"/>
</dbReference>
<proteinExistence type="predicted"/>
<feature type="domain" description="Glutaminase A N-terminal" evidence="2">
    <location>
        <begin position="49"/>
        <end position="267"/>
    </location>
</feature>
<evidence type="ECO:0000313" key="4">
    <source>
        <dbReference type="Proteomes" id="UP000053617"/>
    </source>
</evidence>
<dbReference type="PANTHER" id="PTHR31987:SF14">
    <property type="entry name" value="PUTATIVE (AFU_ORTHOLOGUE AFUA_6G09910)-RELATED"/>
    <property type="match status" value="1"/>
</dbReference>
<evidence type="ECO:0000259" key="1">
    <source>
        <dbReference type="Pfam" id="PF16335"/>
    </source>
</evidence>
<organism evidence="3 4">
    <name type="scientific">Rhinocladiella mackenziei CBS 650.93</name>
    <dbReference type="NCBI Taxonomy" id="1442369"/>
    <lineage>
        <taxon>Eukaryota</taxon>
        <taxon>Fungi</taxon>
        <taxon>Dikarya</taxon>
        <taxon>Ascomycota</taxon>
        <taxon>Pezizomycotina</taxon>
        <taxon>Eurotiomycetes</taxon>
        <taxon>Chaetothyriomycetidae</taxon>
        <taxon>Chaetothyriales</taxon>
        <taxon>Herpotrichiellaceae</taxon>
        <taxon>Rhinocladiella</taxon>
    </lineage>
</organism>
<dbReference type="Pfam" id="PF17168">
    <property type="entry name" value="DUF5127"/>
    <property type="match status" value="1"/>
</dbReference>
<feature type="domain" description="Glutaminase A central" evidence="1">
    <location>
        <begin position="273"/>
        <end position="616"/>
    </location>
</feature>
<dbReference type="Proteomes" id="UP000053617">
    <property type="component" value="Unassembled WGS sequence"/>
</dbReference>
<dbReference type="InterPro" id="IPR052743">
    <property type="entry name" value="Glutaminase_GtaA"/>
</dbReference>
<dbReference type="GeneID" id="25296156"/>